<protein>
    <submittedName>
        <fullName evidence="1">Uncharacterized protein</fullName>
    </submittedName>
</protein>
<dbReference type="AlphaFoldDB" id="L8WSS8"/>
<dbReference type="EMBL" id="AFRT01001113">
    <property type="protein sequence ID" value="ELU41186.1"/>
    <property type="molecule type" value="Genomic_DNA"/>
</dbReference>
<name>L8WSS8_THACA</name>
<gene>
    <name evidence="1" type="ORF">AG1IA_04782</name>
</gene>
<organism evidence="1 2">
    <name type="scientific">Thanatephorus cucumeris (strain AG1-IA)</name>
    <name type="common">Rice sheath blight fungus</name>
    <name type="synonym">Rhizoctonia solani</name>
    <dbReference type="NCBI Taxonomy" id="983506"/>
    <lineage>
        <taxon>Eukaryota</taxon>
        <taxon>Fungi</taxon>
        <taxon>Dikarya</taxon>
        <taxon>Basidiomycota</taxon>
        <taxon>Agaricomycotina</taxon>
        <taxon>Agaricomycetes</taxon>
        <taxon>Cantharellales</taxon>
        <taxon>Ceratobasidiaceae</taxon>
        <taxon>Rhizoctonia</taxon>
        <taxon>Rhizoctonia solani AG-1</taxon>
    </lineage>
</organism>
<dbReference type="HOGENOM" id="CLU_2086409_0_0_1"/>
<accession>L8WSS8</accession>
<dbReference type="Proteomes" id="UP000011668">
    <property type="component" value="Unassembled WGS sequence"/>
</dbReference>
<evidence type="ECO:0000313" key="2">
    <source>
        <dbReference type="Proteomes" id="UP000011668"/>
    </source>
</evidence>
<keyword evidence="2" id="KW-1185">Reference proteome</keyword>
<comment type="caution">
    <text evidence="1">The sequence shown here is derived from an EMBL/GenBank/DDBJ whole genome shotgun (WGS) entry which is preliminary data.</text>
</comment>
<reference evidence="1 2" key="1">
    <citation type="journal article" date="2013" name="Nat. Commun.">
        <title>The evolution and pathogenic mechanisms of the rice sheath blight pathogen.</title>
        <authorList>
            <person name="Zheng A."/>
            <person name="Lin R."/>
            <person name="Xu L."/>
            <person name="Qin P."/>
            <person name="Tang C."/>
            <person name="Ai P."/>
            <person name="Zhang D."/>
            <person name="Liu Y."/>
            <person name="Sun Z."/>
            <person name="Feng H."/>
            <person name="Wang Y."/>
            <person name="Chen Y."/>
            <person name="Liang X."/>
            <person name="Fu R."/>
            <person name="Li Q."/>
            <person name="Zhang J."/>
            <person name="Yu X."/>
            <person name="Xie Z."/>
            <person name="Ding L."/>
            <person name="Guan P."/>
            <person name="Tang J."/>
            <person name="Liang Y."/>
            <person name="Wang S."/>
            <person name="Deng Q."/>
            <person name="Li S."/>
            <person name="Zhu J."/>
            <person name="Wang L."/>
            <person name="Liu H."/>
            <person name="Li P."/>
        </authorList>
    </citation>
    <scope>NUCLEOTIDE SEQUENCE [LARGE SCALE GENOMIC DNA]</scope>
    <source>
        <strain evidence="2">AG-1 IA</strain>
    </source>
</reference>
<sequence>MVYDRSVQRPQLQWILQKRTDDHPACPGQCDDRRFPGSIRCCVSIRYISFRPPSRNARSPTGATMRFRKRNTLNLLGLFHAAIDCLRDCLYILTFPSIIYKPATSPFPTQLRLCVPG</sequence>
<proteinExistence type="predicted"/>
<evidence type="ECO:0000313" key="1">
    <source>
        <dbReference type="EMBL" id="ELU41186.1"/>
    </source>
</evidence>